<keyword evidence="8" id="KW-0547">Nucleotide-binding</keyword>
<dbReference type="PANTHER" id="PTHR44329:SF46">
    <property type="entry name" value="MITOGEN-ACTIVATED PROTEIN KINASE KINASE KINASE 11"/>
    <property type="match status" value="1"/>
</dbReference>
<keyword evidence="8" id="KW-0067">ATP-binding</keyword>
<dbReference type="GO" id="GO:0005524">
    <property type="term" value="F:ATP binding"/>
    <property type="evidence" value="ECO:0007669"/>
    <property type="project" value="UniProtKB-UniRule"/>
</dbReference>
<dbReference type="GO" id="GO:0004706">
    <property type="term" value="F:JUN kinase kinase kinase activity"/>
    <property type="evidence" value="ECO:0007669"/>
    <property type="project" value="TreeGrafter"/>
</dbReference>
<dbReference type="PROSITE" id="PS50002">
    <property type="entry name" value="SH3"/>
    <property type="match status" value="1"/>
</dbReference>
<dbReference type="InterPro" id="IPR001245">
    <property type="entry name" value="Ser-Thr/Tyr_kinase_cat_dom"/>
</dbReference>
<dbReference type="EC" id="2.7.11.25" evidence="3"/>
<feature type="domain" description="SH3" evidence="11">
    <location>
        <begin position="27"/>
        <end position="91"/>
    </location>
</feature>
<sequence length="911" mass="101211">MEPLKNIFSRGPLSTWKSLDQTQKGSFTNPVWTALFDYEATGKDELTLRKGDLVEVLSLDSEISGDEGWWAGKVNNKVGIFPSNYVSFKPSGYGELQGSGLGPSELETVDFSELSLEEVIGVGGFGKVYRGTWKGELVAVKAARQDPDEDISVTAQNVQNEARLFAMLQHPNITAFKGVCLQEPNLCLIMEYASGGPLSRALAGRRIPPHVLVNWAVQIAHGMQYLHNEAIVPVIHRDLKSNNSKLIHTVLDFGFALWLYKAAVGLLSLSLSLSLTHSLSVCLSVCSYGVLLWELLTGEAPYRGIDGLAVAYGVAVNKLTLPIPSTCPEPFAQLMSECWDQDPHRRPSFSSILQQLTALEEQVKDEMPQDSFHSLQEDWKLEIQDMFDELRAKEKELRCREEELKRAALEQKSHEEFLRQREQQLAQWEQDVFERELSLLILHLNHNQKPNVKKRKGTFKKHKLKVKNGEKISMPQDFIHKITVQASPCLEKRRNSPDLGSPSIGPRFRAIQLSPSESKWSSVWPLESLPLKQTNGERRFAPHLSPKSPKSPKILRLSTQENSLSMRAKLLEVDSNESEDSKADFEEYRPITLESSHNEGSESEEGGSSPCGSPRPDPPGPLCRGKSTHRALLSSAALLASVALGRCVEPQHPPTPPPRASSRTHLPEPEAVGDLISFSMDSMRPPPPNPRDRRAPHANGDAEGLPQSGERRRRSSCGLSSSQLMLDLPLCPDTFEAEDKSPLPFALYPDPRLWSPKTRRLEVNIVPRPRPSPNRPRIDPWSFVSAAKTVISSPSSPRLAYQPSSTNPFTNCDLFPSPDCDPFHLRVDPAVNSDHASTFDPFSAPFPTSRSAPCSTNGSPNLSLRVAPLNPADSPLIDLAWMGGTKERVHPHRSLGLSPFRSQAPLRDDRF</sequence>
<evidence type="ECO:0000259" key="11">
    <source>
        <dbReference type="PROSITE" id="PS50002"/>
    </source>
</evidence>
<reference evidence="13" key="1">
    <citation type="submission" date="2025-08" db="UniProtKB">
        <authorList>
            <consortium name="Ensembl"/>
        </authorList>
    </citation>
    <scope>IDENTIFICATION</scope>
</reference>
<evidence type="ECO:0000259" key="12">
    <source>
        <dbReference type="PROSITE" id="PS50011"/>
    </source>
</evidence>
<dbReference type="PANTHER" id="PTHR44329">
    <property type="entry name" value="SERINE/THREONINE-PROTEIN KINASE TNNI3K-RELATED"/>
    <property type="match status" value="1"/>
</dbReference>
<dbReference type="Pfam" id="PF07653">
    <property type="entry name" value="SH3_2"/>
    <property type="match status" value="1"/>
</dbReference>
<feature type="domain" description="Protein kinase" evidence="12">
    <location>
        <begin position="114"/>
        <end position="359"/>
    </location>
</feature>
<dbReference type="FunFam" id="3.30.200.20:FF:000085">
    <property type="entry name" value="Mitogen-activated protein kinase kinase kinase"/>
    <property type="match status" value="1"/>
</dbReference>
<dbReference type="InterPro" id="IPR001452">
    <property type="entry name" value="SH3_domain"/>
</dbReference>
<proteinExistence type="inferred from homology"/>
<comment type="catalytic activity">
    <reaction evidence="6">
        <text>L-seryl-[protein] + ATP = O-phospho-L-seryl-[protein] + ADP + H(+)</text>
        <dbReference type="Rhea" id="RHEA:17989"/>
        <dbReference type="Rhea" id="RHEA-COMP:9863"/>
        <dbReference type="Rhea" id="RHEA-COMP:11604"/>
        <dbReference type="ChEBI" id="CHEBI:15378"/>
        <dbReference type="ChEBI" id="CHEBI:29999"/>
        <dbReference type="ChEBI" id="CHEBI:30616"/>
        <dbReference type="ChEBI" id="CHEBI:83421"/>
        <dbReference type="ChEBI" id="CHEBI:456216"/>
        <dbReference type="EC" id="2.7.11.25"/>
    </reaction>
</comment>
<dbReference type="InterPro" id="IPR017441">
    <property type="entry name" value="Protein_kinase_ATP_BS"/>
</dbReference>
<dbReference type="Proteomes" id="UP000472270">
    <property type="component" value="Unassembled WGS sequence"/>
</dbReference>
<evidence type="ECO:0000256" key="6">
    <source>
        <dbReference type="ARBA" id="ARBA00048329"/>
    </source>
</evidence>
<evidence type="ECO:0000256" key="9">
    <source>
        <dbReference type="SAM" id="Coils"/>
    </source>
</evidence>
<dbReference type="InterPro" id="IPR036028">
    <property type="entry name" value="SH3-like_dom_sf"/>
</dbReference>
<comment type="similarity">
    <text evidence="2">Belongs to the protein kinase superfamily. STE Ser/Thr protein kinase family. MAP kinase kinase kinase subfamily.</text>
</comment>
<feature type="binding site" evidence="8">
    <location>
        <position position="141"/>
    </location>
    <ligand>
        <name>ATP</name>
        <dbReference type="ChEBI" id="CHEBI:30616"/>
    </ligand>
</feature>
<dbReference type="InterPro" id="IPR035779">
    <property type="entry name" value="MLK1-3_SH3"/>
</dbReference>
<comment type="cofactor">
    <cofactor evidence="1">
        <name>Mg(2+)</name>
        <dbReference type="ChEBI" id="CHEBI:18420"/>
    </cofactor>
</comment>
<dbReference type="SUPFAM" id="SSF50044">
    <property type="entry name" value="SH3-domain"/>
    <property type="match status" value="1"/>
</dbReference>
<accession>A0A673HAX7</accession>
<dbReference type="CDD" id="cd12059">
    <property type="entry name" value="SH3_MLK1-3"/>
    <property type="match status" value="1"/>
</dbReference>
<reference evidence="13" key="2">
    <citation type="submission" date="2025-09" db="UniProtKB">
        <authorList>
            <consortium name="Ensembl"/>
        </authorList>
    </citation>
    <scope>IDENTIFICATION</scope>
</reference>
<evidence type="ECO:0000256" key="5">
    <source>
        <dbReference type="ARBA" id="ARBA00047559"/>
    </source>
</evidence>
<evidence type="ECO:0000313" key="13">
    <source>
        <dbReference type="Ensembl" id="ENSSRHP00000022746.1"/>
    </source>
</evidence>
<dbReference type="InterPro" id="IPR051681">
    <property type="entry name" value="Ser/Thr_Kinases-Pseudokinases"/>
</dbReference>
<gene>
    <name evidence="13" type="primary">LOC107714886</name>
</gene>
<dbReference type="Gene3D" id="1.10.510.10">
    <property type="entry name" value="Transferase(Phosphotransferase) domain 1"/>
    <property type="match status" value="1"/>
</dbReference>
<keyword evidence="14" id="KW-1185">Reference proteome</keyword>
<feature type="region of interest" description="Disordered" evidence="10">
    <location>
        <begin position="889"/>
        <end position="911"/>
    </location>
</feature>
<dbReference type="InterPro" id="IPR011009">
    <property type="entry name" value="Kinase-like_dom_sf"/>
</dbReference>
<evidence type="ECO:0000256" key="8">
    <source>
        <dbReference type="PROSITE-ProRule" id="PRU10141"/>
    </source>
</evidence>
<name>A0A673HAX7_9TELE</name>
<dbReference type="GO" id="GO:0005813">
    <property type="term" value="C:centrosome"/>
    <property type="evidence" value="ECO:0007669"/>
    <property type="project" value="TreeGrafter"/>
</dbReference>
<evidence type="ECO:0000256" key="10">
    <source>
        <dbReference type="SAM" id="MobiDB-lite"/>
    </source>
</evidence>
<feature type="region of interest" description="Disordered" evidence="10">
    <location>
        <begin position="536"/>
        <end position="555"/>
    </location>
</feature>
<dbReference type="SMART" id="SM00326">
    <property type="entry name" value="SH3"/>
    <property type="match status" value="1"/>
</dbReference>
<dbReference type="FunFam" id="2.30.30.40:FF:000079">
    <property type="entry name" value="Mitogen-activated protein kinase kinase kinase"/>
    <property type="match status" value="1"/>
</dbReference>
<dbReference type="PRINTS" id="PR00452">
    <property type="entry name" value="SH3DOMAIN"/>
</dbReference>
<keyword evidence="4 7" id="KW-0728">SH3 domain</keyword>
<dbReference type="PROSITE" id="PS50011">
    <property type="entry name" value="PROTEIN_KINASE_DOM"/>
    <property type="match status" value="1"/>
</dbReference>
<evidence type="ECO:0000256" key="2">
    <source>
        <dbReference type="ARBA" id="ARBA00006529"/>
    </source>
</evidence>
<dbReference type="SUPFAM" id="SSF56112">
    <property type="entry name" value="Protein kinase-like (PK-like)"/>
    <property type="match status" value="1"/>
</dbReference>
<dbReference type="InterPro" id="IPR000719">
    <property type="entry name" value="Prot_kinase_dom"/>
</dbReference>
<feature type="coiled-coil region" evidence="9">
    <location>
        <begin position="376"/>
        <end position="412"/>
    </location>
</feature>
<feature type="region of interest" description="Disordered" evidence="10">
    <location>
        <begin position="594"/>
        <end position="628"/>
    </location>
</feature>
<organism evidence="13 14">
    <name type="scientific">Sinocyclocheilus rhinocerous</name>
    <dbReference type="NCBI Taxonomy" id="307959"/>
    <lineage>
        <taxon>Eukaryota</taxon>
        <taxon>Metazoa</taxon>
        <taxon>Chordata</taxon>
        <taxon>Craniata</taxon>
        <taxon>Vertebrata</taxon>
        <taxon>Euteleostomi</taxon>
        <taxon>Actinopterygii</taxon>
        <taxon>Neopterygii</taxon>
        <taxon>Teleostei</taxon>
        <taxon>Ostariophysi</taxon>
        <taxon>Cypriniformes</taxon>
        <taxon>Cyprinidae</taxon>
        <taxon>Cyprininae</taxon>
        <taxon>Sinocyclocheilus</taxon>
    </lineage>
</organism>
<dbReference type="GO" id="GO:0043065">
    <property type="term" value="P:positive regulation of apoptotic process"/>
    <property type="evidence" value="ECO:0007669"/>
    <property type="project" value="TreeGrafter"/>
</dbReference>
<dbReference type="SMART" id="SM00220">
    <property type="entry name" value="S_TKc"/>
    <property type="match status" value="1"/>
</dbReference>
<dbReference type="Gene3D" id="3.30.200.20">
    <property type="entry name" value="Phosphorylase Kinase, domain 1"/>
    <property type="match status" value="1"/>
</dbReference>
<comment type="catalytic activity">
    <reaction evidence="5">
        <text>L-threonyl-[protein] + ATP = O-phospho-L-threonyl-[protein] + ADP + H(+)</text>
        <dbReference type="Rhea" id="RHEA:46608"/>
        <dbReference type="Rhea" id="RHEA-COMP:11060"/>
        <dbReference type="Rhea" id="RHEA-COMP:11605"/>
        <dbReference type="ChEBI" id="CHEBI:15378"/>
        <dbReference type="ChEBI" id="CHEBI:30013"/>
        <dbReference type="ChEBI" id="CHEBI:30616"/>
        <dbReference type="ChEBI" id="CHEBI:61977"/>
        <dbReference type="ChEBI" id="CHEBI:456216"/>
        <dbReference type="EC" id="2.7.11.25"/>
    </reaction>
</comment>
<dbReference type="Gene3D" id="2.30.30.40">
    <property type="entry name" value="SH3 Domains"/>
    <property type="match status" value="1"/>
</dbReference>
<evidence type="ECO:0000256" key="1">
    <source>
        <dbReference type="ARBA" id="ARBA00001946"/>
    </source>
</evidence>
<dbReference type="GO" id="GO:0007017">
    <property type="term" value="P:microtubule-based process"/>
    <property type="evidence" value="ECO:0007669"/>
    <property type="project" value="TreeGrafter"/>
</dbReference>
<feature type="region of interest" description="Disordered" evidence="10">
    <location>
        <begin position="647"/>
        <end position="718"/>
    </location>
</feature>
<dbReference type="PROSITE" id="PS00107">
    <property type="entry name" value="PROTEIN_KINASE_ATP"/>
    <property type="match status" value="1"/>
</dbReference>
<evidence type="ECO:0000256" key="7">
    <source>
        <dbReference type="PROSITE-ProRule" id="PRU00192"/>
    </source>
</evidence>
<evidence type="ECO:0000256" key="3">
    <source>
        <dbReference type="ARBA" id="ARBA00012406"/>
    </source>
</evidence>
<protein>
    <recommendedName>
        <fullName evidence="3">mitogen-activated protein kinase kinase kinase</fullName>
        <ecNumber evidence="3">2.7.11.25</ecNumber>
    </recommendedName>
</protein>
<evidence type="ECO:0000313" key="14">
    <source>
        <dbReference type="Proteomes" id="UP000472270"/>
    </source>
</evidence>
<dbReference type="Pfam" id="PF07714">
    <property type="entry name" value="PK_Tyr_Ser-Thr"/>
    <property type="match status" value="1"/>
</dbReference>
<dbReference type="AlphaFoldDB" id="A0A673HAX7"/>
<evidence type="ECO:0000256" key="4">
    <source>
        <dbReference type="ARBA" id="ARBA00022443"/>
    </source>
</evidence>
<dbReference type="Ensembl" id="ENSSRHT00000023441.1">
    <property type="protein sequence ID" value="ENSSRHP00000022746.1"/>
    <property type="gene ID" value="ENSSRHG00000012045.1"/>
</dbReference>
<keyword evidence="9" id="KW-0175">Coiled coil</keyword>